<proteinExistence type="predicted"/>
<feature type="region of interest" description="Disordered" evidence="1">
    <location>
        <begin position="166"/>
        <end position="194"/>
    </location>
</feature>
<accession>A0AAW0AZG8</accession>
<name>A0AAW0AZG8_9AGAR</name>
<dbReference type="EMBL" id="JAWWNJ010000046">
    <property type="protein sequence ID" value="KAK7018446.1"/>
    <property type="molecule type" value="Genomic_DNA"/>
</dbReference>
<dbReference type="Proteomes" id="UP001362999">
    <property type="component" value="Unassembled WGS sequence"/>
</dbReference>
<feature type="compositionally biased region" description="Polar residues" evidence="1">
    <location>
        <begin position="173"/>
        <end position="192"/>
    </location>
</feature>
<feature type="region of interest" description="Disordered" evidence="1">
    <location>
        <begin position="202"/>
        <end position="221"/>
    </location>
</feature>
<gene>
    <name evidence="2" type="ORF">R3P38DRAFT_3360199</name>
</gene>
<keyword evidence="3" id="KW-1185">Reference proteome</keyword>
<evidence type="ECO:0000313" key="2">
    <source>
        <dbReference type="EMBL" id="KAK7018446.1"/>
    </source>
</evidence>
<protein>
    <submittedName>
        <fullName evidence="2">Uncharacterized protein</fullName>
    </submittedName>
</protein>
<comment type="caution">
    <text evidence="2">The sequence shown here is derived from an EMBL/GenBank/DDBJ whole genome shotgun (WGS) entry which is preliminary data.</text>
</comment>
<dbReference type="AlphaFoldDB" id="A0AAW0AZG8"/>
<sequence>MPTQTPAANSLSTTFCPPSFPQAVALFHSSLLNSPPFEPTLVLRLLLSPPFHQTQGNYIPTTSPATERHRLRRRHPPLPRTLPLRLPTLRQLSSKISKYRAPKTRRVPHTAVTHLATPLIASASTSRARLRPPPPRHDLSVLSNVKHESPAYAVDPSTFDLRIPGAKERRRPTTSATTEPWPSTTGKVSTSLARRRRHLTTCPTSQKAPTTKPTPPPPLPLRRLRYVTPLCQETLKHPCALRPSPAQLTPILSPSLIAFTSDSLPRRLQRRARNTEDLASREIN</sequence>
<reference evidence="2 3" key="1">
    <citation type="journal article" date="2024" name="J Genomics">
        <title>Draft genome sequencing and assembly of Favolaschia claudopus CIRM-BRFM 2984 isolated from oak limbs.</title>
        <authorList>
            <person name="Navarro D."/>
            <person name="Drula E."/>
            <person name="Chaduli D."/>
            <person name="Cazenave R."/>
            <person name="Ahrendt S."/>
            <person name="Wang J."/>
            <person name="Lipzen A."/>
            <person name="Daum C."/>
            <person name="Barry K."/>
            <person name="Grigoriev I.V."/>
            <person name="Favel A."/>
            <person name="Rosso M.N."/>
            <person name="Martin F."/>
        </authorList>
    </citation>
    <scope>NUCLEOTIDE SEQUENCE [LARGE SCALE GENOMIC DNA]</scope>
    <source>
        <strain evidence="2 3">CIRM-BRFM 2984</strain>
    </source>
</reference>
<evidence type="ECO:0000313" key="3">
    <source>
        <dbReference type="Proteomes" id="UP001362999"/>
    </source>
</evidence>
<organism evidence="2 3">
    <name type="scientific">Favolaschia claudopus</name>
    <dbReference type="NCBI Taxonomy" id="2862362"/>
    <lineage>
        <taxon>Eukaryota</taxon>
        <taxon>Fungi</taxon>
        <taxon>Dikarya</taxon>
        <taxon>Basidiomycota</taxon>
        <taxon>Agaricomycotina</taxon>
        <taxon>Agaricomycetes</taxon>
        <taxon>Agaricomycetidae</taxon>
        <taxon>Agaricales</taxon>
        <taxon>Marasmiineae</taxon>
        <taxon>Mycenaceae</taxon>
        <taxon>Favolaschia</taxon>
    </lineage>
</organism>
<evidence type="ECO:0000256" key="1">
    <source>
        <dbReference type="SAM" id="MobiDB-lite"/>
    </source>
</evidence>